<dbReference type="PANTHER" id="PTHR42912:SF83">
    <property type="entry name" value="METHYLTRANSFERASE TYPE 11 DOMAIN-CONTAINING PROTEIN"/>
    <property type="match status" value="1"/>
</dbReference>
<comment type="caution">
    <text evidence="1">The sequence shown here is derived from an EMBL/GenBank/DDBJ whole genome shotgun (WGS) entry which is preliminary data.</text>
</comment>
<reference evidence="1" key="1">
    <citation type="submission" date="2023-06" db="EMBL/GenBank/DDBJ databases">
        <title>Genome-scale phylogeny and comparative genomics of the fungal order Sordariales.</title>
        <authorList>
            <consortium name="Lawrence Berkeley National Laboratory"/>
            <person name="Hensen N."/>
            <person name="Bonometti L."/>
            <person name="Westerberg I."/>
            <person name="Brannstrom I.O."/>
            <person name="Guillou S."/>
            <person name="Cros-Aarteil S."/>
            <person name="Calhoun S."/>
            <person name="Haridas S."/>
            <person name="Kuo A."/>
            <person name="Mondo S."/>
            <person name="Pangilinan J."/>
            <person name="Riley R."/>
            <person name="Labutti K."/>
            <person name="Andreopoulos B."/>
            <person name="Lipzen A."/>
            <person name="Chen C."/>
            <person name="Yanf M."/>
            <person name="Daum C."/>
            <person name="Ng V."/>
            <person name="Clum A."/>
            <person name="Steindorff A."/>
            <person name="Ohm R."/>
            <person name="Martin F."/>
            <person name="Silar P."/>
            <person name="Natvig D."/>
            <person name="Lalanne C."/>
            <person name="Gautier V."/>
            <person name="Ament-Velasquez S.L."/>
            <person name="Kruys A."/>
            <person name="Hutchinson M.I."/>
            <person name="Powell A.J."/>
            <person name="Barry K."/>
            <person name="Miller A.N."/>
            <person name="Grigoriev I.V."/>
            <person name="Debuchy R."/>
            <person name="Gladieux P."/>
            <person name="Thoren M.H."/>
            <person name="Johannesson H."/>
        </authorList>
    </citation>
    <scope>NUCLEOTIDE SEQUENCE</scope>
    <source>
        <strain evidence="1">CBS 606.72</strain>
    </source>
</reference>
<gene>
    <name evidence="1" type="ORF">B0T14DRAFT_524512</name>
</gene>
<dbReference type="Proteomes" id="UP001175000">
    <property type="component" value="Unassembled WGS sequence"/>
</dbReference>
<dbReference type="PANTHER" id="PTHR42912">
    <property type="entry name" value="METHYLTRANSFERASE"/>
    <property type="match status" value="1"/>
</dbReference>
<protein>
    <recommendedName>
        <fullName evidence="3">Methyltransferase</fullName>
    </recommendedName>
</protein>
<dbReference type="AlphaFoldDB" id="A0AA40BXF4"/>
<dbReference type="SUPFAM" id="SSF53335">
    <property type="entry name" value="S-adenosyl-L-methionine-dependent methyltransferases"/>
    <property type="match status" value="1"/>
</dbReference>
<dbReference type="InterPro" id="IPR050508">
    <property type="entry name" value="Methyltransf_Superfamily"/>
</dbReference>
<dbReference type="GO" id="GO:0008168">
    <property type="term" value="F:methyltransferase activity"/>
    <property type="evidence" value="ECO:0007669"/>
    <property type="project" value="TreeGrafter"/>
</dbReference>
<evidence type="ECO:0008006" key="3">
    <source>
        <dbReference type="Google" id="ProtNLM"/>
    </source>
</evidence>
<proteinExistence type="predicted"/>
<evidence type="ECO:0000313" key="2">
    <source>
        <dbReference type="Proteomes" id="UP001175000"/>
    </source>
</evidence>
<dbReference type="InterPro" id="IPR029063">
    <property type="entry name" value="SAM-dependent_MTases_sf"/>
</dbReference>
<keyword evidence="2" id="KW-1185">Reference proteome</keyword>
<evidence type="ECO:0000313" key="1">
    <source>
        <dbReference type="EMBL" id="KAK0617137.1"/>
    </source>
</evidence>
<dbReference type="EMBL" id="JAULSU010000005">
    <property type="protein sequence ID" value="KAK0617137.1"/>
    <property type="molecule type" value="Genomic_DNA"/>
</dbReference>
<organism evidence="1 2">
    <name type="scientific">Immersiella caudata</name>
    <dbReference type="NCBI Taxonomy" id="314043"/>
    <lineage>
        <taxon>Eukaryota</taxon>
        <taxon>Fungi</taxon>
        <taxon>Dikarya</taxon>
        <taxon>Ascomycota</taxon>
        <taxon>Pezizomycotina</taxon>
        <taxon>Sordariomycetes</taxon>
        <taxon>Sordariomycetidae</taxon>
        <taxon>Sordariales</taxon>
        <taxon>Lasiosphaeriaceae</taxon>
        <taxon>Immersiella</taxon>
    </lineage>
</organism>
<sequence length="208" mass="23281">MRRRRAEGMPAEGLAVEVCDGLVRLFVGDAERELPAPPGVEGKGEGRYDTVIQTFGLCSVAEPKRLLENAARAVKPDTGRIILVEHGRGTWDWFNEWFVDRSAQEHFDTYGCWWNRDIEGAVREAGKTVPGLEVVALKRPGLLQFGTLLLIELRVNSKKISGGKVAVRKAVEEKVVEKKLIEGRRVDEPQAAKVSEEPKRSSWWFGSK</sequence>
<dbReference type="Gene3D" id="3.40.50.150">
    <property type="entry name" value="Vaccinia Virus protein VP39"/>
    <property type="match status" value="1"/>
</dbReference>
<name>A0AA40BXF4_9PEZI</name>
<accession>A0AA40BXF4</accession>